<name>A0A2N5SG08_9BASI</name>
<dbReference type="EMBL" id="PGCI01000894">
    <property type="protein sequence ID" value="PLW12188.1"/>
    <property type="molecule type" value="Genomic_DNA"/>
</dbReference>
<evidence type="ECO:0000313" key="1">
    <source>
        <dbReference type="EMBL" id="PLW12188.1"/>
    </source>
</evidence>
<dbReference type="AlphaFoldDB" id="A0A2N5SG08"/>
<dbReference type="Proteomes" id="UP000235392">
    <property type="component" value="Unassembled WGS sequence"/>
</dbReference>
<comment type="caution">
    <text evidence="1">The sequence shown here is derived from an EMBL/GenBank/DDBJ whole genome shotgun (WGS) entry which is preliminary data.</text>
</comment>
<gene>
    <name evidence="1" type="ORF">PCASD_24704</name>
</gene>
<sequence length="111" mass="12492">MASCWSDCGQLCHPKSVCQAEWLCRKFDQALVLCNKEMAKISELVRLRNPHPEQSSNYTINFFWAQSLPENLARMAASKFISDAAIQFKLGRAPLSESLTDSNSVAKRLGR</sequence>
<proteinExistence type="predicted"/>
<evidence type="ECO:0000313" key="2">
    <source>
        <dbReference type="Proteomes" id="UP000235392"/>
    </source>
</evidence>
<protein>
    <submittedName>
        <fullName evidence="1">Uncharacterized protein</fullName>
    </submittedName>
</protein>
<accession>A0A2N5SG08</accession>
<reference evidence="1 2" key="1">
    <citation type="submission" date="2017-11" db="EMBL/GenBank/DDBJ databases">
        <title>De novo assembly and phasing of dikaryotic genomes from two isolates of Puccinia coronata f. sp. avenae, the causal agent of oat crown rust.</title>
        <authorList>
            <person name="Miller M.E."/>
            <person name="Zhang Y."/>
            <person name="Omidvar V."/>
            <person name="Sperschneider J."/>
            <person name="Schwessinger B."/>
            <person name="Raley C."/>
            <person name="Palmer J.M."/>
            <person name="Garnica D."/>
            <person name="Upadhyaya N."/>
            <person name="Rathjen J."/>
            <person name="Taylor J.M."/>
            <person name="Park R.F."/>
            <person name="Dodds P.N."/>
            <person name="Hirsch C.D."/>
            <person name="Kianian S.F."/>
            <person name="Figueroa M."/>
        </authorList>
    </citation>
    <scope>NUCLEOTIDE SEQUENCE [LARGE SCALE GENOMIC DNA]</scope>
    <source>
        <strain evidence="1">12SD80</strain>
    </source>
</reference>
<organism evidence="1 2">
    <name type="scientific">Puccinia coronata f. sp. avenae</name>
    <dbReference type="NCBI Taxonomy" id="200324"/>
    <lineage>
        <taxon>Eukaryota</taxon>
        <taxon>Fungi</taxon>
        <taxon>Dikarya</taxon>
        <taxon>Basidiomycota</taxon>
        <taxon>Pucciniomycotina</taxon>
        <taxon>Pucciniomycetes</taxon>
        <taxon>Pucciniales</taxon>
        <taxon>Pucciniaceae</taxon>
        <taxon>Puccinia</taxon>
    </lineage>
</organism>